<keyword evidence="5 6" id="KW-0732">Signal</keyword>
<dbReference type="InterPro" id="IPR020440">
    <property type="entry name" value="IL-17_chr"/>
</dbReference>
<keyword evidence="4" id="KW-0964">Secreted</keyword>
<dbReference type="AlphaFoldDB" id="A0A2G9S1P2"/>
<dbReference type="Pfam" id="PF06083">
    <property type="entry name" value="IL17"/>
    <property type="match status" value="1"/>
</dbReference>
<dbReference type="GO" id="GO:0005125">
    <property type="term" value="F:cytokine activity"/>
    <property type="evidence" value="ECO:0007669"/>
    <property type="project" value="UniProtKB-KW"/>
</dbReference>
<evidence type="ECO:0000313" key="7">
    <source>
        <dbReference type="EMBL" id="PIO33393.1"/>
    </source>
</evidence>
<dbReference type="OrthoDB" id="6038945at2759"/>
<evidence type="ECO:0008006" key="9">
    <source>
        <dbReference type="Google" id="ProtNLM"/>
    </source>
</evidence>
<name>A0A2G9S1P2_AQUCT</name>
<evidence type="ECO:0000256" key="4">
    <source>
        <dbReference type="ARBA" id="ARBA00022525"/>
    </source>
</evidence>
<organism evidence="7 8">
    <name type="scientific">Aquarana catesbeiana</name>
    <name type="common">American bullfrog</name>
    <name type="synonym">Rana catesbeiana</name>
    <dbReference type="NCBI Taxonomy" id="8400"/>
    <lineage>
        <taxon>Eukaryota</taxon>
        <taxon>Metazoa</taxon>
        <taxon>Chordata</taxon>
        <taxon>Craniata</taxon>
        <taxon>Vertebrata</taxon>
        <taxon>Euteleostomi</taxon>
        <taxon>Amphibia</taxon>
        <taxon>Batrachia</taxon>
        <taxon>Anura</taxon>
        <taxon>Neobatrachia</taxon>
        <taxon>Ranoidea</taxon>
        <taxon>Ranidae</taxon>
        <taxon>Aquarana</taxon>
    </lineage>
</organism>
<evidence type="ECO:0000256" key="2">
    <source>
        <dbReference type="ARBA" id="ARBA00007236"/>
    </source>
</evidence>
<dbReference type="InterPro" id="IPR010345">
    <property type="entry name" value="IL-17_fam"/>
</dbReference>
<dbReference type="SUPFAM" id="SSF57501">
    <property type="entry name" value="Cystine-knot cytokines"/>
    <property type="match status" value="1"/>
</dbReference>
<dbReference type="GO" id="GO:0006954">
    <property type="term" value="P:inflammatory response"/>
    <property type="evidence" value="ECO:0007669"/>
    <property type="project" value="InterPro"/>
</dbReference>
<dbReference type="EMBL" id="KV929646">
    <property type="protein sequence ID" value="PIO33393.1"/>
    <property type="molecule type" value="Genomic_DNA"/>
</dbReference>
<dbReference type="PRINTS" id="PR01932">
    <property type="entry name" value="INTRLEUKIN17"/>
</dbReference>
<evidence type="ECO:0000256" key="5">
    <source>
        <dbReference type="ARBA" id="ARBA00022729"/>
    </source>
</evidence>
<comment type="subcellular location">
    <subcellularLocation>
        <location evidence="1">Secreted</location>
    </subcellularLocation>
</comment>
<evidence type="ECO:0000256" key="1">
    <source>
        <dbReference type="ARBA" id="ARBA00004613"/>
    </source>
</evidence>
<comment type="similarity">
    <text evidence="2">Belongs to the IL-17 family.</text>
</comment>
<dbReference type="InterPro" id="IPR029034">
    <property type="entry name" value="Cystine-knot_cytokine"/>
</dbReference>
<evidence type="ECO:0000256" key="6">
    <source>
        <dbReference type="SAM" id="SignalP"/>
    </source>
</evidence>
<accession>A0A2G9S1P2</accession>
<keyword evidence="8" id="KW-1185">Reference proteome</keyword>
<reference evidence="8" key="1">
    <citation type="journal article" date="2017" name="Nat. Commun.">
        <title>The North American bullfrog draft genome provides insight into hormonal regulation of long noncoding RNA.</title>
        <authorList>
            <person name="Hammond S.A."/>
            <person name="Warren R.L."/>
            <person name="Vandervalk B.P."/>
            <person name="Kucuk E."/>
            <person name="Khan H."/>
            <person name="Gibb E.A."/>
            <person name="Pandoh P."/>
            <person name="Kirk H."/>
            <person name="Zhao Y."/>
            <person name="Jones M."/>
            <person name="Mungall A.J."/>
            <person name="Coope R."/>
            <person name="Pleasance S."/>
            <person name="Moore R.A."/>
            <person name="Holt R.A."/>
            <person name="Round J.M."/>
            <person name="Ohora S."/>
            <person name="Walle B.V."/>
            <person name="Veldhoen N."/>
            <person name="Helbing C.C."/>
            <person name="Birol I."/>
        </authorList>
    </citation>
    <scope>NUCLEOTIDE SEQUENCE [LARGE SCALE GENOMIC DNA]</scope>
</reference>
<evidence type="ECO:0000256" key="3">
    <source>
        <dbReference type="ARBA" id="ARBA00022514"/>
    </source>
</evidence>
<gene>
    <name evidence="7" type="ORF">AB205_0001150</name>
</gene>
<proteinExistence type="inferred from homology"/>
<dbReference type="Proteomes" id="UP000228934">
    <property type="component" value="Unassembled WGS sequence"/>
</dbReference>
<dbReference type="Gene3D" id="2.10.90.10">
    <property type="entry name" value="Cystine-knot cytokines"/>
    <property type="match status" value="1"/>
</dbReference>
<feature type="chain" id="PRO_5013943528" description="Interleukin-17C" evidence="6">
    <location>
        <begin position="21"/>
        <end position="186"/>
    </location>
</feature>
<sequence length="186" mass="21483">MQSLWFLLLLAVFSACHVYAKGNHKKPHVHCFTNQELASPSKRVVQHFVGHRMDWSKYSCVELVEQLENSDSSKRRKRNTQVSCPNFNFIADNKSNEISKRSISPWTYRIDVDENRFPQKLAFAKCLCNHCISTYTGKETSALNSVLITQSMLVLRKETCPEDKSKYTFRIEYLNVPVACTCVVPR</sequence>
<protein>
    <recommendedName>
        <fullName evidence="9">Interleukin-17C</fullName>
    </recommendedName>
</protein>
<keyword evidence="3" id="KW-0202">Cytokine</keyword>
<feature type="signal peptide" evidence="6">
    <location>
        <begin position="1"/>
        <end position="20"/>
    </location>
</feature>
<dbReference type="GO" id="GO:0005615">
    <property type="term" value="C:extracellular space"/>
    <property type="evidence" value="ECO:0007669"/>
    <property type="project" value="UniProtKB-KW"/>
</dbReference>
<evidence type="ECO:0000313" key="8">
    <source>
        <dbReference type="Proteomes" id="UP000228934"/>
    </source>
</evidence>